<feature type="repeat" description="WD" evidence="3">
    <location>
        <begin position="1363"/>
        <end position="1395"/>
    </location>
</feature>
<feature type="domain" description="Novel STAND NTPase 1" evidence="5">
    <location>
        <begin position="504"/>
        <end position="897"/>
    </location>
</feature>
<feature type="repeat" description="WD" evidence="3">
    <location>
        <begin position="1200"/>
        <end position="1225"/>
    </location>
</feature>
<evidence type="ECO:0000259" key="5">
    <source>
        <dbReference type="Pfam" id="PF20703"/>
    </source>
</evidence>
<accession>A0ABT2MYV3</accession>
<dbReference type="Pfam" id="PF20703">
    <property type="entry name" value="nSTAND1"/>
    <property type="match status" value="1"/>
</dbReference>
<dbReference type="InterPro" id="IPR036322">
    <property type="entry name" value="WD40_repeat_dom_sf"/>
</dbReference>
<dbReference type="SUPFAM" id="SSF48452">
    <property type="entry name" value="TPR-like"/>
    <property type="match status" value="1"/>
</dbReference>
<evidence type="ECO:0000256" key="4">
    <source>
        <dbReference type="SAM" id="Coils"/>
    </source>
</evidence>
<gene>
    <name evidence="6" type="ORF">NG799_22885</name>
</gene>
<keyword evidence="7" id="KW-1185">Reference proteome</keyword>
<dbReference type="InterPro" id="IPR020472">
    <property type="entry name" value="WD40_PAC1"/>
</dbReference>
<dbReference type="PRINTS" id="PR00320">
    <property type="entry name" value="GPROTEINBRPT"/>
</dbReference>
<feature type="repeat" description="WD" evidence="3">
    <location>
        <begin position="1322"/>
        <end position="1354"/>
    </location>
</feature>
<organism evidence="6 7">
    <name type="scientific">Laspinema palackyanum D2a</name>
    <dbReference type="NCBI Taxonomy" id="2953684"/>
    <lineage>
        <taxon>Bacteria</taxon>
        <taxon>Bacillati</taxon>
        <taxon>Cyanobacteriota</taxon>
        <taxon>Cyanophyceae</taxon>
        <taxon>Oscillatoriophycideae</taxon>
        <taxon>Oscillatoriales</taxon>
        <taxon>Laspinemataceae</taxon>
        <taxon>Laspinema</taxon>
        <taxon>Laspinema palackyanum</taxon>
    </lineage>
</organism>
<keyword evidence="4" id="KW-0175">Coiled coil</keyword>
<dbReference type="CDD" id="cd00200">
    <property type="entry name" value="WD40"/>
    <property type="match status" value="2"/>
</dbReference>
<dbReference type="PROSITE" id="PS50294">
    <property type="entry name" value="WD_REPEATS_REGION"/>
    <property type="match status" value="9"/>
</dbReference>
<keyword evidence="2" id="KW-0677">Repeat</keyword>
<evidence type="ECO:0000313" key="6">
    <source>
        <dbReference type="EMBL" id="MCT7969165.1"/>
    </source>
</evidence>
<feature type="repeat" description="WD" evidence="3">
    <location>
        <begin position="1159"/>
        <end position="1191"/>
    </location>
</feature>
<dbReference type="EMBL" id="JAMXFF010000043">
    <property type="protein sequence ID" value="MCT7969165.1"/>
    <property type="molecule type" value="Genomic_DNA"/>
</dbReference>
<dbReference type="Pfam" id="PF00400">
    <property type="entry name" value="WD40"/>
    <property type="match status" value="12"/>
</dbReference>
<dbReference type="Gene3D" id="1.25.40.10">
    <property type="entry name" value="Tetratricopeptide repeat domain"/>
    <property type="match status" value="1"/>
</dbReference>
<dbReference type="PANTHER" id="PTHR22847">
    <property type="entry name" value="WD40 REPEAT PROTEIN"/>
    <property type="match status" value="1"/>
</dbReference>
<dbReference type="InterPro" id="IPR015943">
    <property type="entry name" value="WD40/YVTN_repeat-like_dom_sf"/>
</dbReference>
<evidence type="ECO:0000313" key="7">
    <source>
        <dbReference type="Proteomes" id="UP001525890"/>
    </source>
</evidence>
<evidence type="ECO:0000256" key="2">
    <source>
        <dbReference type="ARBA" id="ARBA00022737"/>
    </source>
</evidence>
<name>A0ABT2MYV3_9CYAN</name>
<dbReference type="InterPro" id="IPR027417">
    <property type="entry name" value="P-loop_NTPase"/>
</dbReference>
<feature type="coiled-coil region" evidence="4">
    <location>
        <begin position="857"/>
        <end position="888"/>
    </location>
</feature>
<evidence type="ECO:0000256" key="3">
    <source>
        <dbReference type="PROSITE-ProRule" id="PRU00221"/>
    </source>
</evidence>
<dbReference type="InterPro" id="IPR049052">
    <property type="entry name" value="nSTAND1"/>
</dbReference>
<dbReference type="SUPFAM" id="SSF50978">
    <property type="entry name" value="WD40 repeat-like"/>
    <property type="match status" value="2"/>
</dbReference>
<keyword evidence="1 3" id="KW-0853">WD repeat</keyword>
<protein>
    <recommendedName>
        <fullName evidence="5">Novel STAND NTPase 1 domain-containing protein</fullName>
    </recommendedName>
</protein>
<reference evidence="6 7" key="1">
    <citation type="journal article" date="2022" name="Front. Microbiol.">
        <title>High genomic differentiation and limited gene flow indicate recent cryptic speciation within the genus Laspinema (cyanobacteria).</title>
        <authorList>
            <person name="Stanojkovic A."/>
            <person name="Skoupy S."/>
            <person name="Skaloud P."/>
            <person name="Dvorak P."/>
        </authorList>
    </citation>
    <scope>NUCLEOTIDE SEQUENCE [LARGE SCALE GENOMIC DNA]</scope>
    <source>
        <strain evidence="6 7">D2a</strain>
    </source>
</reference>
<dbReference type="SMART" id="SM00320">
    <property type="entry name" value="WD40"/>
    <property type="match status" value="12"/>
</dbReference>
<proteinExistence type="predicted"/>
<dbReference type="RefSeq" id="WP_368008637.1">
    <property type="nucleotide sequence ID" value="NZ_JAMXFF010000043.1"/>
</dbReference>
<dbReference type="InterPro" id="IPR001680">
    <property type="entry name" value="WD40_rpt"/>
</dbReference>
<feature type="repeat" description="WD" evidence="3">
    <location>
        <begin position="1037"/>
        <end position="1069"/>
    </location>
</feature>
<dbReference type="PROSITE" id="PS50082">
    <property type="entry name" value="WD_REPEATS_2"/>
    <property type="match status" value="10"/>
</dbReference>
<dbReference type="Gene3D" id="2.130.10.10">
    <property type="entry name" value="YVTN repeat-like/Quinoprotein amine dehydrogenase"/>
    <property type="match status" value="2"/>
</dbReference>
<comment type="caution">
    <text evidence="6">The sequence shown here is derived from an EMBL/GenBank/DDBJ whole genome shotgun (WGS) entry which is preliminary data.</text>
</comment>
<feature type="repeat" description="WD" evidence="3">
    <location>
        <begin position="1281"/>
        <end position="1313"/>
    </location>
</feature>
<dbReference type="Gene3D" id="3.40.50.300">
    <property type="entry name" value="P-loop containing nucleotide triphosphate hydrolases"/>
    <property type="match status" value="1"/>
</dbReference>
<feature type="repeat" description="WD" evidence="3">
    <location>
        <begin position="1078"/>
        <end position="1110"/>
    </location>
</feature>
<feature type="repeat" description="WD" evidence="3">
    <location>
        <begin position="996"/>
        <end position="1028"/>
    </location>
</feature>
<dbReference type="SUPFAM" id="SSF52540">
    <property type="entry name" value="P-loop containing nucleoside triphosphate hydrolases"/>
    <property type="match status" value="1"/>
</dbReference>
<dbReference type="InterPro" id="IPR011990">
    <property type="entry name" value="TPR-like_helical_dom_sf"/>
</dbReference>
<dbReference type="Proteomes" id="UP001525890">
    <property type="component" value="Unassembled WGS sequence"/>
</dbReference>
<dbReference type="PANTHER" id="PTHR22847:SF637">
    <property type="entry name" value="WD REPEAT DOMAIN 5B"/>
    <property type="match status" value="1"/>
</dbReference>
<sequence>MTDPVNLEPIIAENEQALTRLAWALEASRGEFKLFIARCNYIQLRSRLVQRLQQLCEVEIRCIEVKAGDRLLHSRIRAELGDKPPDALMVFGLETVTEINSLLSSANQVREEFQKQFHFPLVLWVNDDVQQKIRQIAPDLESWAIPVQLTMNREAIASFVTATAQDWFANPLQLNRQSAQKLQGELAAAQQDLISQGGLDEELNAHLETLFGAVQFILGQPDLALDHYQLAAKWWDKSQQLEPLGKVYHQIAVCHYIKARQQRNLNPSDWQPTREAVAHCLATFEQTQNPDLIANSLESIGQILRQLGEWETLQTLATDALSIHEAENQPIESARDYGFLAEVALSQSNWTEAQELAEKALEILAAVPGFSDSNPPMEMEEPPGEITLGFDASLYYFILAQAEQKLNHPEVAIAHLEAAKQIGSPEHDTQLYLEILCQLQDLYFEQKQYLEAFELKLNRYSIEQQYGLRAFVGACWIQPQRQENFGLTPVDKRQSVAPEIAASGRMWDVEKIVQEIGENNSRILVIHGQSGVGKSSLVNGGIIPKLKEQLSGYQEYLPIPVRVYTNWREEFASSLAEALAEKGVKIRSVPGEGQLAWFLEQLQENESRNRRSILIFDQFEEFFFACATPRERRQFFDFLGDCLRIPSLKVILSLREDYLHELLECDRLESMKSINNDILARKVRYPLGNFSPPDAEKIIQSLTGKTQFWLSDELTQALVQDLADEIDAVRPIELQIVGAQLQAENITTLAEYQERGPKTEFVKRYLDDVVKACGPENQQMGEFVLYLLTDEKGTRPLKTREEIAGELQELAADLTGEVSHLDLVLKIFVDSGLVLLIQEKPEERYQLVHDYLAEFIRKQQQPQLERLRSELEKKKEQLQLATRILEEAREWTALERQGLNALRQFEVSQLDRLVSAMQAGQDLKALVGERSLADYPTVTPMLALHTIINQISERNQLQHQHSVTSASFSPDGESILTASDKTARVWDRRGQMIAELKGHQQWVTSASFSPDGESILTASDDNTARVWDRRGQMITELKGHQDTVRSASFSPDGESIVTTSNDNTARVWDRRGQMIAELKGHQAWVDSASFSPDGESILTASIDNTARLWDRRGQMIAEPKCNQAWVTRASFSPDGESILTASYKTVRVWDHRGQMIAELKGHQGGVISASFSPDGESILTASIDQTVRIWDRRGQMIAELKGHQHSVTSASFSPDGESIVTASYNTARVWDRRGQMIAELKGHQDCVYRASFSPDGESILSASYDNTARVWDRRGQMIAELKGHQGPVISASFSPDGESILTASSDNTARVWDRRGQLIAELTGHQGPVHRASFSPDGESIVTASNDNTARVWDRRGQMIAELKGHRGRVISASFSPDGERIVTASDDKTAQVWDRRGQMIAELKGHQGRVISASFSPDGESILTASDDNTVRVWPIGSLDDLLEWGCDWLADYLVTHPRELEKLKTCQTPSNLAEAALVLVREGEAQARAGQVDTAVATFRKALAWNAGLDFDPEAKAKQLAEEGNQE</sequence>
<feature type="repeat" description="WD" evidence="3">
    <location>
        <begin position="1404"/>
        <end position="1445"/>
    </location>
</feature>
<feature type="repeat" description="WD" evidence="3">
    <location>
        <begin position="1240"/>
        <end position="1272"/>
    </location>
</feature>
<evidence type="ECO:0000256" key="1">
    <source>
        <dbReference type="ARBA" id="ARBA00022574"/>
    </source>
</evidence>